<evidence type="ECO:0000256" key="1">
    <source>
        <dbReference type="ARBA" id="ARBA00004141"/>
    </source>
</evidence>
<gene>
    <name evidence="7" type="ORF">GH714_007972</name>
</gene>
<dbReference type="InterPro" id="IPR036259">
    <property type="entry name" value="MFS_trans_sf"/>
</dbReference>
<evidence type="ECO:0000256" key="6">
    <source>
        <dbReference type="SAM" id="Phobius"/>
    </source>
</evidence>
<feature type="transmembrane region" description="Helical" evidence="6">
    <location>
        <begin position="205"/>
        <end position="226"/>
    </location>
</feature>
<comment type="caution">
    <text evidence="7">The sequence shown here is derived from an EMBL/GenBank/DDBJ whole genome shotgun (WGS) entry which is preliminary data.</text>
</comment>
<evidence type="ECO:0000256" key="4">
    <source>
        <dbReference type="ARBA" id="ARBA00022989"/>
    </source>
</evidence>
<feature type="transmembrane region" description="Helical" evidence="6">
    <location>
        <begin position="73"/>
        <end position="93"/>
    </location>
</feature>
<dbReference type="SUPFAM" id="SSF103473">
    <property type="entry name" value="MFS general substrate transporter"/>
    <property type="match status" value="1"/>
</dbReference>
<evidence type="ECO:0000313" key="7">
    <source>
        <dbReference type="EMBL" id="KAF2294164.1"/>
    </source>
</evidence>
<dbReference type="PANTHER" id="PTHR11654">
    <property type="entry name" value="OLIGOPEPTIDE TRANSPORTER-RELATED"/>
    <property type="match status" value="1"/>
</dbReference>
<evidence type="ECO:0008006" key="9">
    <source>
        <dbReference type="Google" id="ProtNLM"/>
    </source>
</evidence>
<comment type="subcellular location">
    <subcellularLocation>
        <location evidence="1">Membrane</location>
        <topology evidence="1">Multi-pass membrane protein</topology>
    </subcellularLocation>
</comment>
<proteinExistence type="inferred from homology"/>
<feature type="transmembrane region" description="Helical" evidence="6">
    <location>
        <begin position="484"/>
        <end position="505"/>
    </location>
</feature>
<feature type="transmembrane region" description="Helical" evidence="6">
    <location>
        <begin position="37"/>
        <end position="61"/>
    </location>
</feature>
<dbReference type="EMBL" id="JAAGAX010000013">
    <property type="protein sequence ID" value="KAF2294164.1"/>
    <property type="molecule type" value="Genomic_DNA"/>
</dbReference>
<feature type="transmembrane region" description="Helical" evidence="6">
    <location>
        <begin position="129"/>
        <end position="148"/>
    </location>
</feature>
<keyword evidence="3 6" id="KW-0812">Transmembrane</keyword>
<feature type="transmembrane region" description="Helical" evidence="6">
    <location>
        <begin position="333"/>
        <end position="352"/>
    </location>
</feature>
<dbReference type="InterPro" id="IPR000109">
    <property type="entry name" value="POT_fam"/>
</dbReference>
<comment type="similarity">
    <text evidence="2">Belongs to the major facilitator superfamily. Proton-dependent oligopeptide transporter (POT/PTR) (TC 2.A.17) family.</text>
</comment>
<feature type="transmembrane region" description="Helical" evidence="6">
    <location>
        <begin position="372"/>
        <end position="393"/>
    </location>
</feature>
<dbReference type="Pfam" id="PF00854">
    <property type="entry name" value="PTR2"/>
    <property type="match status" value="1"/>
</dbReference>
<reference evidence="7 8" key="1">
    <citation type="journal article" date="2020" name="Mol. Plant">
        <title>The Chromosome-Based Rubber Tree Genome Provides New Insights into Spurge Genome Evolution and Rubber Biosynthesis.</title>
        <authorList>
            <person name="Liu J."/>
            <person name="Shi C."/>
            <person name="Shi C.C."/>
            <person name="Li W."/>
            <person name="Zhang Q.J."/>
            <person name="Zhang Y."/>
            <person name="Li K."/>
            <person name="Lu H.F."/>
            <person name="Shi C."/>
            <person name="Zhu S.T."/>
            <person name="Xiao Z.Y."/>
            <person name="Nan H."/>
            <person name="Yue Y."/>
            <person name="Zhu X.G."/>
            <person name="Wu Y."/>
            <person name="Hong X.N."/>
            <person name="Fan G.Y."/>
            <person name="Tong Y."/>
            <person name="Zhang D."/>
            <person name="Mao C.L."/>
            <person name="Liu Y.L."/>
            <person name="Hao S.J."/>
            <person name="Liu W.Q."/>
            <person name="Lv M.Q."/>
            <person name="Zhang H.B."/>
            <person name="Liu Y."/>
            <person name="Hu-Tang G.R."/>
            <person name="Wang J.P."/>
            <person name="Wang J.H."/>
            <person name="Sun Y.H."/>
            <person name="Ni S.B."/>
            <person name="Chen W.B."/>
            <person name="Zhang X.C."/>
            <person name="Jiao Y.N."/>
            <person name="Eichler E.E."/>
            <person name="Li G.H."/>
            <person name="Liu X."/>
            <person name="Gao L.Z."/>
        </authorList>
    </citation>
    <scope>NUCLEOTIDE SEQUENCE [LARGE SCALE GENOMIC DNA]</scope>
    <source>
        <strain evidence="8">cv. GT1</strain>
        <tissue evidence="7">Leaf</tissue>
    </source>
</reference>
<evidence type="ECO:0000313" key="8">
    <source>
        <dbReference type="Proteomes" id="UP000467840"/>
    </source>
</evidence>
<accession>A0A6A6L007</accession>
<name>A0A6A6L007_HEVBR</name>
<evidence type="ECO:0000256" key="5">
    <source>
        <dbReference type="ARBA" id="ARBA00023136"/>
    </source>
</evidence>
<feature type="transmembrane region" description="Helical" evidence="6">
    <location>
        <begin position="179"/>
        <end position="199"/>
    </location>
</feature>
<dbReference type="GO" id="GO:0016020">
    <property type="term" value="C:membrane"/>
    <property type="evidence" value="ECO:0007669"/>
    <property type="project" value="UniProtKB-SubCell"/>
</dbReference>
<dbReference type="Gene3D" id="1.20.1250.20">
    <property type="entry name" value="MFS general substrate transporter like domains"/>
    <property type="match status" value="1"/>
</dbReference>
<organism evidence="7 8">
    <name type="scientific">Hevea brasiliensis</name>
    <name type="common">Para rubber tree</name>
    <name type="synonym">Siphonia brasiliensis</name>
    <dbReference type="NCBI Taxonomy" id="3981"/>
    <lineage>
        <taxon>Eukaryota</taxon>
        <taxon>Viridiplantae</taxon>
        <taxon>Streptophyta</taxon>
        <taxon>Embryophyta</taxon>
        <taxon>Tracheophyta</taxon>
        <taxon>Spermatophyta</taxon>
        <taxon>Magnoliopsida</taxon>
        <taxon>eudicotyledons</taxon>
        <taxon>Gunneridae</taxon>
        <taxon>Pentapetalae</taxon>
        <taxon>rosids</taxon>
        <taxon>fabids</taxon>
        <taxon>Malpighiales</taxon>
        <taxon>Euphorbiaceae</taxon>
        <taxon>Crotonoideae</taxon>
        <taxon>Micrandreae</taxon>
        <taxon>Hevea</taxon>
    </lineage>
</organism>
<dbReference type="GO" id="GO:0022857">
    <property type="term" value="F:transmembrane transporter activity"/>
    <property type="evidence" value="ECO:0007669"/>
    <property type="project" value="InterPro"/>
</dbReference>
<sequence>MKSSFSTFWSSILDLLHACKRRAKEWAQYNISFCKPVFFIAGLILSHAFVDTAVISIFISYITDEWKHKSLPAAAAIVNVQEGISTIFRLIVVHIADCYVGRFKIVACTTSLYILGLVLLIFVHQPGSFGLFASLLITVGIAGRGPTLKAFLSDHVIKPTEANTNNVDNKEKVEARTNLWWRVAWFLGAAIGVIISSLYNSKIVFIVSAGVMGVAYVLFWSGIFFYHPRTPTGSPLSIVYRVGTVAVLKRHLSYPTDSNEVLLFPHNPLFRFVRYVGLCMRVSLPLNGKLIIDKYFTFRFLDKAAIPETSNPDQERQQGRLCTKEEVNRVKKLLALLPMWTSLLVYAVAKATGSTFFIEQSDGFDDTLTINAFPILASLVSFIVSYLFSALIPKRWKENKEKRELVTLWRIGLGMVCSILCCVTASKVEVRRQSHKKIKMSNLWLFPQFTLLGVMEGLARDGLTEFFYSQVDESMKHYESSLNDCMLGIGNFLSVMCVFACKTWIGDDVNNSRLDKYYLMLAALSCGNLCFYVLVALAYARKEAPLQDEEMDEVDIELGGAEYVTRSTSTNPAITNIMMDNKNLRSRSLEVKGYSSDVNNKKLLFRFRTFK</sequence>
<feature type="transmembrane region" description="Helical" evidence="6">
    <location>
        <begin position="105"/>
        <end position="123"/>
    </location>
</feature>
<feature type="transmembrane region" description="Helical" evidence="6">
    <location>
        <begin position="517"/>
        <end position="540"/>
    </location>
</feature>
<dbReference type="Proteomes" id="UP000467840">
    <property type="component" value="Chromosome 7"/>
</dbReference>
<keyword evidence="4 6" id="KW-1133">Transmembrane helix</keyword>
<dbReference type="AlphaFoldDB" id="A0A6A6L007"/>
<protein>
    <recommendedName>
        <fullName evidence="9">Major facilitator superfamily (MFS) profile domain-containing protein</fullName>
    </recommendedName>
</protein>
<keyword evidence="5 6" id="KW-0472">Membrane</keyword>
<evidence type="ECO:0000256" key="2">
    <source>
        <dbReference type="ARBA" id="ARBA00005982"/>
    </source>
</evidence>
<evidence type="ECO:0000256" key="3">
    <source>
        <dbReference type="ARBA" id="ARBA00022692"/>
    </source>
</evidence>
<keyword evidence="8" id="KW-1185">Reference proteome</keyword>